<dbReference type="GO" id="GO:0005524">
    <property type="term" value="F:ATP binding"/>
    <property type="evidence" value="ECO:0007669"/>
    <property type="project" value="UniProtKB-KW"/>
</dbReference>
<dbReference type="HOGENOM" id="CLU_018297_3_1_7"/>
<dbReference type="InterPro" id="IPR003395">
    <property type="entry name" value="RecF/RecN/SMC_N"/>
</dbReference>
<evidence type="ECO:0000259" key="12">
    <source>
        <dbReference type="SMART" id="SM00382"/>
    </source>
</evidence>
<evidence type="ECO:0000256" key="5">
    <source>
        <dbReference type="ARBA" id="ARBA00022763"/>
    </source>
</evidence>
<dbReference type="SMART" id="SM00382">
    <property type="entry name" value="AAA"/>
    <property type="match status" value="1"/>
</dbReference>
<dbReference type="InterPro" id="IPR003593">
    <property type="entry name" value="AAA+_ATPase"/>
</dbReference>
<evidence type="ECO:0000256" key="10">
    <source>
        <dbReference type="SAM" id="Coils"/>
    </source>
</evidence>
<evidence type="ECO:0000256" key="1">
    <source>
        <dbReference type="ARBA" id="ARBA00003618"/>
    </source>
</evidence>
<dbReference type="AlphaFoldDB" id="E3FCZ5"/>
<dbReference type="InterPro" id="IPR027417">
    <property type="entry name" value="P-loop_NTPase"/>
</dbReference>
<name>E3FCZ5_STIAD</name>
<dbReference type="PANTHER" id="PTHR11059:SF0">
    <property type="entry name" value="DNA REPAIR PROTEIN RECN"/>
    <property type="match status" value="1"/>
</dbReference>
<dbReference type="OrthoDB" id="9806954at2"/>
<dbReference type="SUPFAM" id="SSF52540">
    <property type="entry name" value="P-loop containing nucleoside triphosphate hydrolases"/>
    <property type="match status" value="2"/>
</dbReference>
<dbReference type="RefSeq" id="WP_013377104.1">
    <property type="nucleotide sequence ID" value="NC_014623.1"/>
</dbReference>
<evidence type="ECO:0000256" key="7">
    <source>
        <dbReference type="ARBA" id="ARBA00023204"/>
    </source>
</evidence>
<feature type="coiled-coil region" evidence="10">
    <location>
        <begin position="317"/>
        <end position="354"/>
    </location>
</feature>
<dbReference type="Proteomes" id="UP000001351">
    <property type="component" value="Chromosome"/>
</dbReference>
<dbReference type="KEGG" id="sur:STAUR_6055"/>
<evidence type="ECO:0000256" key="6">
    <source>
        <dbReference type="ARBA" id="ARBA00022840"/>
    </source>
</evidence>
<evidence type="ECO:0000256" key="8">
    <source>
        <dbReference type="ARBA" id="ARBA00033408"/>
    </source>
</evidence>
<dbReference type="PIRSF" id="PIRSF003128">
    <property type="entry name" value="RecN"/>
    <property type="match status" value="1"/>
</dbReference>
<keyword evidence="7 9" id="KW-0234">DNA repair</keyword>
<dbReference type="GO" id="GO:0006281">
    <property type="term" value="P:DNA repair"/>
    <property type="evidence" value="ECO:0007669"/>
    <property type="project" value="UniProtKB-KW"/>
</dbReference>
<evidence type="ECO:0000256" key="9">
    <source>
        <dbReference type="PIRNR" id="PIRNR003128"/>
    </source>
</evidence>
<keyword evidence="6" id="KW-0067">ATP-binding</keyword>
<feature type="region of interest" description="Disordered" evidence="11">
    <location>
        <begin position="553"/>
        <end position="580"/>
    </location>
</feature>
<keyword evidence="5 9" id="KW-0227">DNA damage</keyword>
<dbReference type="FunFam" id="3.40.50.300:FF:000319">
    <property type="entry name" value="DNA repair protein RecN"/>
    <property type="match status" value="1"/>
</dbReference>
<evidence type="ECO:0000256" key="2">
    <source>
        <dbReference type="ARBA" id="ARBA00009441"/>
    </source>
</evidence>
<gene>
    <name evidence="13" type="primary">recN</name>
    <name evidence="13" type="ordered locus">STAUR_6055</name>
</gene>
<evidence type="ECO:0000256" key="11">
    <source>
        <dbReference type="SAM" id="MobiDB-lite"/>
    </source>
</evidence>
<evidence type="ECO:0000256" key="3">
    <source>
        <dbReference type="ARBA" id="ARBA00021315"/>
    </source>
</evidence>
<keyword evidence="10" id="KW-0175">Coiled coil</keyword>
<organism evidence="13 14">
    <name type="scientific">Stigmatella aurantiaca (strain DW4/3-1)</name>
    <dbReference type="NCBI Taxonomy" id="378806"/>
    <lineage>
        <taxon>Bacteria</taxon>
        <taxon>Pseudomonadati</taxon>
        <taxon>Myxococcota</taxon>
        <taxon>Myxococcia</taxon>
        <taxon>Myxococcales</taxon>
        <taxon>Cystobacterineae</taxon>
        <taxon>Archangiaceae</taxon>
        <taxon>Stigmatella</taxon>
    </lineage>
</organism>
<dbReference type="eggNOG" id="COG0497">
    <property type="taxonomic scope" value="Bacteria"/>
</dbReference>
<proteinExistence type="inferred from homology"/>
<dbReference type="Pfam" id="PF02463">
    <property type="entry name" value="SMC_N"/>
    <property type="match status" value="1"/>
</dbReference>
<dbReference type="InterPro" id="IPR004604">
    <property type="entry name" value="DNA_recomb/repair_RecN"/>
</dbReference>
<dbReference type="GO" id="GO:0006310">
    <property type="term" value="P:DNA recombination"/>
    <property type="evidence" value="ECO:0007669"/>
    <property type="project" value="InterPro"/>
</dbReference>
<evidence type="ECO:0000256" key="4">
    <source>
        <dbReference type="ARBA" id="ARBA00022741"/>
    </source>
</evidence>
<comment type="similarity">
    <text evidence="2 9">Belongs to the RecN family.</text>
</comment>
<dbReference type="NCBIfam" id="TIGR00634">
    <property type="entry name" value="recN"/>
    <property type="match status" value="1"/>
</dbReference>
<dbReference type="STRING" id="378806.STAUR_6055"/>
<feature type="domain" description="AAA+ ATPase" evidence="12">
    <location>
        <begin position="21"/>
        <end position="506"/>
    </location>
</feature>
<keyword evidence="4" id="KW-0547">Nucleotide-binding</keyword>
<dbReference type="PANTHER" id="PTHR11059">
    <property type="entry name" value="DNA REPAIR PROTEIN RECN"/>
    <property type="match status" value="1"/>
</dbReference>
<protein>
    <recommendedName>
        <fullName evidence="3 9">DNA repair protein RecN</fullName>
    </recommendedName>
    <alternativeName>
        <fullName evidence="8 9">Recombination protein N</fullName>
    </alternativeName>
</protein>
<reference evidence="13 14" key="1">
    <citation type="journal article" date="2011" name="Mol. Biol. Evol.">
        <title>Comparative genomic analysis of fruiting body formation in Myxococcales.</title>
        <authorList>
            <person name="Huntley S."/>
            <person name="Hamann N."/>
            <person name="Wegener-Feldbrugge S."/>
            <person name="Treuner-Lange A."/>
            <person name="Kube M."/>
            <person name="Reinhardt R."/>
            <person name="Klages S."/>
            <person name="Muller R."/>
            <person name="Ronning C.M."/>
            <person name="Nierman W.C."/>
            <person name="Sogaard-Andersen L."/>
        </authorList>
    </citation>
    <scope>NUCLEOTIDE SEQUENCE [LARGE SCALE GENOMIC DNA]</scope>
    <source>
        <strain evidence="13 14">DW4/3-1</strain>
    </source>
</reference>
<dbReference type="EMBL" id="CP002271">
    <property type="protein sequence ID" value="ADO73814.1"/>
    <property type="molecule type" value="Genomic_DNA"/>
</dbReference>
<dbReference type="GO" id="GO:0043590">
    <property type="term" value="C:bacterial nucleoid"/>
    <property type="evidence" value="ECO:0007669"/>
    <property type="project" value="TreeGrafter"/>
</dbReference>
<accession>E3FCZ5</accession>
<dbReference type="Gene3D" id="3.40.50.300">
    <property type="entry name" value="P-loop containing nucleotide triphosphate hydrolases"/>
    <property type="match status" value="2"/>
</dbReference>
<evidence type="ECO:0000313" key="13">
    <source>
        <dbReference type="EMBL" id="ADO73814.1"/>
    </source>
</evidence>
<evidence type="ECO:0000313" key="14">
    <source>
        <dbReference type="Proteomes" id="UP000001351"/>
    </source>
</evidence>
<dbReference type="GO" id="GO:0009432">
    <property type="term" value="P:SOS response"/>
    <property type="evidence" value="ECO:0007669"/>
    <property type="project" value="TreeGrafter"/>
</dbReference>
<keyword evidence="14" id="KW-1185">Reference proteome</keyword>
<sequence length="580" mass="61794">MLLGLRISNVAVIEEVEVGFGAGLTVLTGETGAGKSILVDALGLLLGGRADADVIRAGCDEASVEGVYACTPALASRLEDLGLPNLGDEVLVRRVVGRNGRGKAYVNGSLVTVGVLARLTRGLVDIAGQHEHVSLFDASLHRALLDRYGHLGEALATYGQHYAAFREVEARMESLGGDEGRVRERAEFLRFQRDEIDRLNPEPGEDVKLDVERRRLAGAEKLKRQAAEAEVLVAGDESSALETVGRALGLINDAVRYDTTLGPIVQSLGAALAELEEAQRRLNRYADGLESDPSRLVEVEERLDAIKRLCRKHGASLEGVLKKRGELESELATLENRTEILEELARERQVAEVRARESATGLSRARAACAGEFSAQVREGLAGLALGKAAFEVRITPGGALRPEGTDEVEFFFSANPGEPPRALAKVASGGEASRLLLALKRALADSDGCGSYVLDEADSGVSGAIADVVGRMIKEVSGHRQVLCITHLPQVAAYADAHLLIRKGLKAERTVSEVVPLAAGDERTRELARMLSGVEVTREALGAAEALVRSAHRAMGGAPRPRRDPAPGGGSRGRLRRSA</sequence>
<comment type="function">
    <text evidence="1 9">May be involved in recombinational repair of damaged DNA.</text>
</comment>
<dbReference type="CDD" id="cd03241">
    <property type="entry name" value="ABC_RecN"/>
    <property type="match status" value="2"/>
</dbReference>